<sequence>MSLKWRYRIVHFIVFGLFTALAVYTFQENLKYLLLAEFVILILIVLSFNLFRALFLPIDQIKLGIDTIKDQDFTVKITETGLVEVDEMIKVYNALIENIRRERRFQKEQHFFLSQLIDNLPLAVFILDFDDKISEYNPSAAQLFQLNESSIGTAVFEVLPFLQSVSLEPTFSIKRYNNNYFRITINNFVHKGFNRKLIMLEEVSREVFAIEKKAYDKVIRMMAHEVKNSVGAVNSILDELRKEVSEEECNLLEISIRRNLALNQFINNFAKVVRIPEANLQRTELVAWAEEVLTLMKSKALEADVQLTFIKPIMPVYADIDTTLMEQVLINVLLNAIEASIGADKRVVELEISPNKIIVTDFGSGIPEKLQNELFTPFFTTKPQGQGVGLTMVRDILKKHNFTYTLKSNDGKTEFCINISSTSETTKSVSFLS</sequence>
<evidence type="ECO:0000256" key="6">
    <source>
        <dbReference type="ARBA" id="ARBA00022741"/>
    </source>
</evidence>
<reference evidence="14 15" key="1">
    <citation type="journal article" date="2012" name="J. Bacteriol.">
        <title>Genome Sequence of the Halotolerant Bacterium Imtechella halotolerans K1T.</title>
        <authorList>
            <person name="Kumar S."/>
            <person name="Vikram S."/>
            <person name="Subramanian S."/>
            <person name="Raghava G.P."/>
            <person name="Pinnaka A.K."/>
        </authorList>
    </citation>
    <scope>NUCLEOTIDE SEQUENCE [LARGE SCALE GENOMIC DNA]</scope>
    <source>
        <strain evidence="14 15">K1</strain>
    </source>
</reference>
<keyword evidence="15" id="KW-1185">Reference proteome</keyword>
<dbReference type="GO" id="GO:0016020">
    <property type="term" value="C:membrane"/>
    <property type="evidence" value="ECO:0007669"/>
    <property type="project" value="UniProtKB-SubCell"/>
</dbReference>
<evidence type="ECO:0000256" key="7">
    <source>
        <dbReference type="ARBA" id="ARBA00022777"/>
    </source>
</evidence>
<dbReference type="PANTHER" id="PTHR43065">
    <property type="entry name" value="SENSOR HISTIDINE KINASE"/>
    <property type="match status" value="1"/>
</dbReference>
<keyword evidence="4" id="KW-0597">Phosphoprotein</keyword>
<dbReference type="EC" id="2.7.13.3" evidence="3"/>
<dbReference type="STRING" id="946077.W5A_09845"/>
<dbReference type="PROSITE" id="PS50112">
    <property type="entry name" value="PAS"/>
    <property type="match status" value="1"/>
</dbReference>
<evidence type="ECO:0000259" key="13">
    <source>
        <dbReference type="PROSITE" id="PS50885"/>
    </source>
</evidence>
<name>I0WBU2_9FLAO</name>
<feature type="domain" description="Histidine kinase" evidence="11">
    <location>
        <begin position="221"/>
        <end position="423"/>
    </location>
</feature>
<dbReference type="InterPro" id="IPR000014">
    <property type="entry name" value="PAS"/>
</dbReference>
<feature type="transmembrane region" description="Helical" evidence="10">
    <location>
        <begin position="7"/>
        <end position="26"/>
    </location>
</feature>
<protein>
    <recommendedName>
        <fullName evidence="3">histidine kinase</fullName>
        <ecNumber evidence="3">2.7.13.3</ecNumber>
    </recommendedName>
</protein>
<dbReference type="InterPro" id="IPR004358">
    <property type="entry name" value="Sig_transdc_His_kin-like_C"/>
</dbReference>
<dbReference type="SMART" id="SM00387">
    <property type="entry name" value="HATPase_c"/>
    <property type="match status" value="1"/>
</dbReference>
<dbReference type="RefSeq" id="WP_008240027.1">
    <property type="nucleotide sequence ID" value="NZ_AJJU01000017.1"/>
</dbReference>
<evidence type="ECO:0000259" key="11">
    <source>
        <dbReference type="PROSITE" id="PS50109"/>
    </source>
</evidence>
<dbReference type="InterPro" id="IPR035965">
    <property type="entry name" value="PAS-like_dom_sf"/>
</dbReference>
<comment type="catalytic activity">
    <reaction evidence="1">
        <text>ATP + protein L-histidine = ADP + protein N-phospho-L-histidine.</text>
        <dbReference type="EC" id="2.7.13.3"/>
    </reaction>
</comment>
<feature type="domain" description="PAS" evidence="12">
    <location>
        <begin position="109"/>
        <end position="151"/>
    </location>
</feature>
<keyword evidence="10" id="KW-1133">Transmembrane helix</keyword>
<dbReference type="SUPFAM" id="SSF55874">
    <property type="entry name" value="ATPase domain of HSP90 chaperone/DNA topoisomerase II/histidine kinase"/>
    <property type="match status" value="1"/>
</dbReference>
<evidence type="ECO:0000259" key="12">
    <source>
        <dbReference type="PROSITE" id="PS50112"/>
    </source>
</evidence>
<dbReference type="InterPro" id="IPR005467">
    <property type="entry name" value="His_kinase_dom"/>
</dbReference>
<keyword evidence="8" id="KW-0067">ATP-binding</keyword>
<evidence type="ECO:0000256" key="8">
    <source>
        <dbReference type="ARBA" id="ARBA00022840"/>
    </source>
</evidence>
<comment type="caution">
    <text evidence="14">The sequence shown here is derived from an EMBL/GenBank/DDBJ whole genome shotgun (WGS) entry which is preliminary data.</text>
</comment>
<keyword evidence="7 14" id="KW-0418">Kinase</keyword>
<dbReference type="InterPro" id="IPR003594">
    <property type="entry name" value="HATPase_dom"/>
</dbReference>
<keyword evidence="6" id="KW-0547">Nucleotide-binding</keyword>
<evidence type="ECO:0000256" key="1">
    <source>
        <dbReference type="ARBA" id="ARBA00000085"/>
    </source>
</evidence>
<dbReference type="GO" id="GO:0000160">
    <property type="term" value="P:phosphorelay signal transduction system"/>
    <property type="evidence" value="ECO:0007669"/>
    <property type="project" value="UniProtKB-KW"/>
</dbReference>
<dbReference type="InterPro" id="IPR003660">
    <property type="entry name" value="HAMP_dom"/>
</dbReference>
<evidence type="ECO:0000313" key="15">
    <source>
        <dbReference type="Proteomes" id="UP000005938"/>
    </source>
</evidence>
<organism evidence="14 15">
    <name type="scientific">Imtechella halotolerans K1</name>
    <dbReference type="NCBI Taxonomy" id="946077"/>
    <lineage>
        <taxon>Bacteria</taxon>
        <taxon>Pseudomonadati</taxon>
        <taxon>Bacteroidota</taxon>
        <taxon>Flavobacteriia</taxon>
        <taxon>Flavobacteriales</taxon>
        <taxon>Flavobacteriaceae</taxon>
        <taxon>Imtechella</taxon>
    </lineage>
</organism>
<dbReference type="GO" id="GO:0004673">
    <property type="term" value="F:protein histidine kinase activity"/>
    <property type="evidence" value="ECO:0007669"/>
    <property type="project" value="UniProtKB-EC"/>
</dbReference>
<keyword evidence="10" id="KW-0812">Transmembrane</keyword>
<dbReference type="SUPFAM" id="SSF55785">
    <property type="entry name" value="PYP-like sensor domain (PAS domain)"/>
    <property type="match status" value="1"/>
</dbReference>
<dbReference type="Proteomes" id="UP000005938">
    <property type="component" value="Unassembled WGS sequence"/>
</dbReference>
<evidence type="ECO:0000256" key="3">
    <source>
        <dbReference type="ARBA" id="ARBA00012438"/>
    </source>
</evidence>
<dbReference type="PROSITE" id="PS50109">
    <property type="entry name" value="HIS_KIN"/>
    <property type="match status" value="1"/>
</dbReference>
<evidence type="ECO:0000256" key="9">
    <source>
        <dbReference type="ARBA" id="ARBA00023012"/>
    </source>
</evidence>
<gene>
    <name evidence="14" type="ORF">W5A_09845</name>
</gene>
<dbReference type="InterPro" id="IPR036890">
    <property type="entry name" value="HATPase_C_sf"/>
</dbReference>
<feature type="transmembrane region" description="Helical" evidence="10">
    <location>
        <begin position="32"/>
        <end position="55"/>
    </location>
</feature>
<dbReference type="Pfam" id="PF02518">
    <property type="entry name" value="HATPase_c"/>
    <property type="match status" value="1"/>
</dbReference>
<dbReference type="AlphaFoldDB" id="I0WBU2"/>
<evidence type="ECO:0000256" key="2">
    <source>
        <dbReference type="ARBA" id="ARBA00004370"/>
    </source>
</evidence>
<dbReference type="PROSITE" id="PS50885">
    <property type="entry name" value="HAMP"/>
    <property type="match status" value="1"/>
</dbReference>
<dbReference type="PANTHER" id="PTHR43065:SF10">
    <property type="entry name" value="PEROXIDE STRESS-ACTIVATED HISTIDINE KINASE MAK3"/>
    <property type="match status" value="1"/>
</dbReference>
<dbReference type="eggNOG" id="COG5000">
    <property type="taxonomic scope" value="Bacteria"/>
</dbReference>
<dbReference type="Pfam" id="PF13188">
    <property type="entry name" value="PAS_8"/>
    <property type="match status" value="1"/>
</dbReference>
<keyword evidence="5" id="KW-0808">Transferase</keyword>
<keyword evidence="9" id="KW-0902">Two-component regulatory system</keyword>
<feature type="domain" description="HAMP" evidence="13">
    <location>
        <begin position="52"/>
        <end position="104"/>
    </location>
</feature>
<dbReference type="PRINTS" id="PR00344">
    <property type="entry name" value="BCTRLSENSOR"/>
</dbReference>
<dbReference type="SMART" id="SM00304">
    <property type="entry name" value="HAMP"/>
    <property type="match status" value="1"/>
</dbReference>
<proteinExistence type="predicted"/>
<dbReference type="Gene3D" id="3.30.450.20">
    <property type="entry name" value="PAS domain"/>
    <property type="match status" value="1"/>
</dbReference>
<evidence type="ECO:0000256" key="10">
    <source>
        <dbReference type="SAM" id="Phobius"/>
    </source>
</evidence>
<dbReference type="GO" id="GO:0005524">
    <property type="term" value="F:ATP binding"/>
    <property type="evidence" value="ECO:0007669"/>
    <property type="project" value="UniProtKB-KW"/>
</dbReference>
<accession>I0WBU2</accession>
<evidence type="ECO:0000256" key="5">
    <source>
        <dbReference type="ARBA" id="ARBA00022679"/>
    </source>
</evidence>
<dbReference type="EMBL" id="AJJU01000017">
    <property type="protein sequence ID" value="EID73858.1"/>
    <property type="molecule type" value="Genomic_DNA"/>
</dbReference>
<keyword evidence="10" id="KW-0472">Membrane</keyword>
<comment type="subcellular location">
    <subcellularLocation>
        <location evidence="2">Membrane</location>
    </subcellularLocation>
</comment>
<evidence type="ECO:0000313" key="14">
    <source>
        <dbReference type="EMBL" id="EID73858.1"/>
    </source>
</evidence>
<dbReference type="Gene3D" id="3.30.565.10">
    <property type="entry name" value="Histidine kinase-like ATPase, C-terminal domain"/>
    <property type="match status" value="1"/>
</dbReference>
<evidence type="ECO:0000256" key="4">
    <source>
        <dbReference type="ARBA" id="ARBA00022553"/>
    </source>
</evidence>